<dbReference type="PANTHER" id="PTHR48081:SF3">
    <property type="entry name" value="ALPHA_BETA HYDROLASE FOLD-3 DOMAIN-CONTAINING PROTEIN"/>
    <property type="match status" value="1"/>
</dbReference>
<reference evidence="3" key="2">
    <citation type="submission" date="2021-08" db="EMBL/GenBank/DDBJ databases">
        <authorList>
            <person name="Gostincar C."/>
            <person name="Sun X."/>
            <person name="Song Z."/>
            <person name="Gunde-Cimerman N."/>
        </authorList>
    </citation>
    <scope>NUCLEOTIDE SEQUENCE</scope>
    <source>
        <strain evidence="3">EXF-9298</strain>
    </source>
</reference>
<dbReference type="InterPro" id="IPR050300">
    <property type="entry name" value="GDXG_lipolytic_enzyme"/>
</dbReference>
<dbReference type="EMBL" id="JAHFXS010005332">
    <property type="protein sequence ID" value="KAG9941089.1"/>
    <property type="molecule type" value="Genomic_DNA"/>
</dbReference>
<dbReference type="AlphaFoldDB" id="A0A9P8F5A0"/>
<dbReference type="Proteomes" id="UP000729357">
    <property type="component" value="Unassembled WGS sequence"/>
</dbReference>
<dbReference type="SUPFAM" id="SSF53474">
    <property type="entry name" value="alpha/beta-Hydrolases"/>
    <property type="match status" value="1"/>
</dbReference>
<feature type="non-terminal residue" evidence="3">
    <location>
        <position position="333"/>
    </location>
</feature>
<proteinExistence type="predicted"/>
<protein>
    <submittedName>
        <fullName evidence="3">Alpha/beta-hydrolase</fullName>
    </submittedName>
</protein>
<name>A0A9P8F5A0_AURME</name>
<reference evidence="3" key="1">
    <citation type="journal article" date="2021" name="J Fungi (Basel)">
        <title>Virulence traits and population genomics of the black yeast Aureobasidium melanogenum.</title>
        <authorList>
            <person name="Cernosa A."/>
            <person name="Sun X."/>
            <person name="Gostincar C."/>
            <person name="Fang C."/>
            <person name="Gunde-Cimerman N."/>
            <person name="Song Z."/>
        </authorList>
    </citation>
    <scope>NUCLEOTIDE SEQUENCE</scope>
    <source>
        <strain evidence="3">EXF-9298</strain>
    </source>
</reference>
<evidence type="ECO:0000313" key="3">
    <source>
        <dbReference type="EMBL" id="KAG9941089.1"/>
    </source>
</evidence>
<comment type="caution">
    <text evidence="3">The sequence shown here is derived from an EMBL/GenBank/DDBJ whole genome shotgun (WGS) entry which is preliminary data.</text>
</comment>
<dbReference type="PANTHER" id="PTHR48081">
    <property type="entry name" value="AB HYDROLASE SUPERFAMILY PROTEIN C4A8.06C"/>
    <property type="match status" value="1"/>
</dbReference>
<keyword evidence="1" id="KW-0378">Hydrolase</keyword>
<dbReference type="InterPro" id="IPR029058">
    <property type="entry name" value="AB_hydrolase_fold"/>
</dbReference>
<dbReference type="Pfam" id="PF07859">
    <property type="entry name" value="Abhydrolase_3"/>
    <property type="match status" value="1"/>
</dbReference>
<feature type="domain" description="Alpha/beta hydrolase fold-3" evidence="2">
    <location>
        <begin position="65"/>
        <end position="226"/>
    </location>
</feature>
<dbReference type="InterPro" id="IPR013094">
    <property type="entry name" value="AB_hydrolase_3"/>
</dbReference>
<sequence>MPTSSLNPFPTGTDSTRKERTATMATSKYTDFTQKDLVYKTVNNHEISTTVLIPKNIQPGKHPLLVHFHGGFLICGSKLYEEWHAVWTIQLAAQKGAILVTPNYRLLPEANGREVLDDIADFWSWIKSSLPREVENMAKGVEVDVNNVLVAGESAGGYLAVQSALLHPDAGIKAVISQYGMLDNRIPHFSQKGEKNMAGAPQQPESEIEDYLRDMKKGAVRTETHPWELWLFICATVQAGRYLEFLGDGQGVHAIDNLGKAKSMPACWIIHGKEDSLVPIEASNNFVDKLKQVQHDTPLRYTIQPGEHGFDGAVTMDADWVKEGCAWLEKYWP</sequence>
<accession>A0A9P8F5A0</accession>
<evidence type="ECO:0000313" key="4">
    <source>
        <dbReference type="Proteomes" id="UP000729357"/>
    </source>
</evidence>
<organism evidence="3 4">
    <name type="scientific">Aureobasidium melanogenum</name>
    <name type="common">Aureobasidium pullulans var. melanogenum</name>
    <dbReference type="NCBI Taxonomy" id="46634"/>
    <lineage>
        <taxon>Eukaryota</taxon>
        <taxon>Fungi</taxon>
        <taxon>Dikarya</taxon>
        <taxon>Ascomycota</taxon>
        <taxon>Pezizomycotina</taxon>
        <taxon>Dothideomycetes</taxon>
        <taxon>Dothideomycetidae</taxon>
        <taxon>Dothideales</taxon>
        <taxon>Saccotheciaceae</taxon>
        <taxon>Aureobasidium</taxon>
    </lineage>
</organism>
<dbReference type="GO" id="GO:0016787">
    <property type="term" value="F:hydrolase activity"/>
    <property type="evidence" value="ECO:0007669"/>
    <property type="project" value="UniProtKB-KW"/>
</dbReference>
<gene>
    <name evidence="3" type="ORF">KCU98_g19027</name>
</gene>
<evidence type="ECO:0000256" key="1">
    <source>
        <dbReference type="ARBA" id="ARBA00022801"/>
    </source>
</evidence>
<dbReference type="Gene3D" id="3.40.50.1820">
    <property type="entry name" value="alpha/beta hydrolase"/>
    <property type="match status" value="1"/>
</dbReference>
<evidence type="ECO:0000259" key="2">
    <source>
        <dbReference type="Pfam" id="PF07859"/>
    </source>
</evidence>
<keyword evidence="4" id="KW-1185">Reference proteome</keyword>